<evidence type="ECO:0000313" key="2">
    <source>
        <dbReference type="EMBL" id="KAK9110708.1"/>
    </source>
</evidence>
<accession>A0AAP0NKX1</accession>
<keyword evidence="3" id="KW-1185">Reference proteome</keyword>
<sequence length="117" mass="13245">MSIEALAMAGQDYLESGINFDEYSQRQIDQTPDYLLVADDEWTDEGDHHRSSMNNEKGGGQKGDTQLLAWTKEVVASSMHFCVNTSPVAKVREQKHTKKTSAKVQEIYVVRQYVVYA</sequence>
<dbReference type="EMBL" id="JBBNAE010000007">
    <property type="protein sequence ID" value="KAK9110708.1"/>
    <property type="molecule type" value="Genomic_DNA"/>
</dbReference>
<name>A0AAP0NKX1_9MAGN</name>
<organism evidence="2 3">
    <name type="scientific">Stephania japonica</name>
    <dbReference type="NCBI Taxonomy" id="461633"/>
    <lineage>
        <taxon>Eukaryota</taxon>
        <taxon>Viridiplantae</taxon>
        <taxon>Streptophyta</taxon>
        <taxon>Embryophyta</taxon>
        <taxon>Tracheophyta</taxon>
        <taxon>Spermatophyta</taxon>
        <taxon>Magnoliopsida</taxon>
        <taxon>Ranunculales</taxon>
        <taxon>Menispermaceae</taxon>
        <taxon>Menispermoideae</taxon>
        <taxon>Cissampelideae</taxon>
        <taxon>Stephania</taxon>
    </lineage>
</organism>
<dbReference type="AlphaFoldDB" id="A0AAP0NKX1"/>
<gene>
    <name evidence="2" type="ORF">Sjap_018768</name>
</gene>
<evidence type="ECO:0000313" key="3">
    <source>
        <dbReference type="Proteomes" id="UP001417504"/>
    </source>
</evidence>
<reference evidence="2 3" key="1">
    <citation type="submission" date="2024-01" db="EMBL/GenBank/DDBJ databases">
        <title>Genome assemblies of Stephania.</title>
        <authorList>
            <person name="Yang L."/>
        </authorList>
    </citation>
    <scope>NUCLEOTIDE SEQUENCE [LARGE SCALE GENOMIC DNA]</scope>
    <source>
        <strain evidence="2">QJT</strain>
        <tissue evidence="2">Leaf</tissue>
    </source>
</reference>
<comment type="caution">
    <text evidence="2">The sequence shown here is derived from an EMBL/GenBank/DDBJ whole genome shotgun (WGS) entry which is preliminary data.</text>
</comment>
<dbReference type="Proteomes" id="UP001417504">
    <property type="component" value="Unassembled WGS sequence"/>
</dbReference>
<protein>
    <submittedName>
        <fullName evidence="2">Uncharacterized protein</fullName>
    </submittedName>
</protein>
<feature type="region of interest" description="Disordered" evidence="1">
    <location>
        <begin position="39"/>
        <end position="63"/>
    </location>
</feature>
<evidence type="ECO:0000256" key="1">
    <source>
        <dbReference type="SAM" id="MobiDB-lite"/>
    </source>
</evidence>
<proteinExistence type="predicted"/>